<proteinExistence type="predicted"/>
<sequence length="61" mass="6838">MATEEAVIAAIFETVRRNCAENGAPLALVKEFAAYVHPALFKEEVMDAFERADLRRAKREA</sequence>
<dbReference type="GeneID" id="91541966"/>
<evidence type="ECO:0000313" key="2">
    <source>
        <dbReference type="Proteomes" id="UP001335325"/>
    </source>
</evidence>
<protein>
    <submittedName>
        <fullName evidence="1">Uncharacterized protein</fullName>
    </submittedName>
</protein>
<reference evidence="1 2" key="1">
    <citation type="submission" date="2022-10" db="EMBL/GenBank/DDBJ databases">
        <title>The complete genomes of actinobacterial strains from the NBC collection.</title>
        <authorList>
            <person name="Joergensen T.S."/>
            <person name="Alvarez Arevalo M."/>
            <person name="Sterndorff E.B."/>
            <person name="Faurdal D."/>
            <person name="Vuksanovic O."/>
            <person name="Mourched A.-S."/>
            <person name="Charusanti P."/>
            <person name="Shaw S."/>
            <person name="Blin K."/>
            <person name="Weber T."/>
        </authorList>
    </citation>
    <scope>NUCLEOTIDE SEQUENCE [LARGE SCALE GENOMIC DNA]</scope>
    <source>
        <strain evidence="1 2">NBC 01753</strain>
    </source>
</reference>
<evidence type="ECO:0000313" key="1">
    <source>
        <dbReference type="EMBL" id="WSD05230.1"/>
    </source>
</evidence>
<gene>
    <name evidence="1" type="ORF">OIE73_05310</name>
</gene>
<dbReference type="EMBL" id="CP109134">
    <property type="protein sequence ID" value="WSD05230.1"/>
    <property type="molecule type" value="Genomic_DNA"/>
</dbReference>
<keyword evidence="2" id="KW-1185">Reference proteome</keyword>
<name>A0ABZ1GJ19_9ACTN</name>
<dbReference type="Proteomes" id="UP001335325">
    <property type="component" value="Chromosome"/>
</dbReference>
<organism evidence="1 2">
    <name type="scientific">Streptomyces hirsutus</name>
    <dbReference type="NCBI Taxonomy" id="35620"/>
    <lineage>
        <taxon>Bacteria</taxon>
        <taxon>Bacillati</taxon>
        <taxon>Actinomycetota</taxon>
        <taxon>Actinomycetes</taxon>
        <taxon>Kitasatosporales</taxon>
        <taxon>Streptomycetaceae</taxon>
        <taxon>Streptomyces</taxon>
    </lineage>
</organism>
<accession>A0ABZ1GJ19</accession>
<dbReference type="RefSeq" id="WP_326751490.1">
    <property type="nucleotide sequence ID" value="NZ_CP109134.1"/>
</dbReference>